<dbReference type="PANTHER" id="PTHR38489">
    <property type="entry name" value="HISTONE CHAPERONE DOMAIN-CONTAINING PROTEIN"/>
    <property type="match status" value="1"/>
</dbReference>
<dbReference type="Pfam" id="PF15370">
    <property type="entry name" value="NOPCHAP1"/>
    <property type="match status" value="1"/>
</dbReference>
<protein>
    <submittedName>
        <fullName evidence="2">Uncharacterized protein</fullName>
    </submittedName>
</protein>
<comment type="caution">
    <text evidence="2">The sequence shown here is derived from an EMBL/GenBank/DDBJ whole genome shotgun (WGS) entry which is preliminary data.</text>
</comment>
<dbReference type="PANTHER" id="PTHR38489:SF1">
    <property type="entry name" value="HISTONE CHAPERONE DOMAIN-CONTAINING PROTEIN"/>
    <property type="match status" value="1"/>
</dbReference>
<evidence type="ECO:0000313" key="3">
    <source>
        <dbReference type="Proteomes" id="UP000053958"/>
    </source>
</evidence>
<evidence type="ECO:0000313" key="2">
    <source>
        <dbReference type="EMBL" id="KKA18783.1"/>
    </source>
</evidence>
<keyword evidence="3" id="KW-1185">Reference proteome</keyword>
<dbReference type="STRING" id="1408163.A0A0F4YMD8"/>
<feature type="compositionally biased region" description="Low complexity" evidence="1">
    <location>
        <begin position="97"/>
        <end position="108"/>
    </location>
</feature>
<dbReference type="GO" id="GO:0000492">
    <property type="term" value="P:box C/D snoRNP assembly"/>
    <property type="evidence" value="ECO:0007669"/>
    <property type="project" value="InterPro"/>
</dbReference>
<feature type="compositionally biased region" description="Acidic residues" evidence="1">
    <location>
        <begin position="67"/>
        <end position="96"/>
    </location>
</feature>
<proteinExistence type="predicted"/>
<dbReference type="GeneID" id="25319526"/>
<feature type="compositionally biased region" description="Basic and acidic residues" evidence="1">
    <location>
        <begin position="216"/>
        <end position="237"/>
    </location>
</feature>
<reference evidence="2 3" key="1">
    <citation type="submission" date="2015-04" db="EMBL/GenBank/DDBJ databases">
        <authorList>
            <person name="Heijne W.H."/>
            <person name="Fedorova N.D."/>
            <person name="Nierman W.C."/>
            <person name="Vollebregt A.W."/>
            <person name="Zhao Z."/>
            <person name="Wu L."/>
            <person name="Kumar M."/>
            <person name="Stam H."/>
            <person name="van den Berg M.A."/>
            <person name="Pel H.J."/>
        </authorList>
    </citation>
    <scope>NUCLEOTIDE SEQUENCE [LARGE SCALE GENOMIC DNA]</scope>
    <source>
        <strain evidence="2 3">CBS 393.64</strain>
    </source>
</reference>
<feature type="compositionally biased region" description="Basic and acidic residues" evidence="1">
    <location>
        <begin position="1"/>
        <end position="10"/>
    </location>
</feature>
<feature type="region of interest" description="Disordered" evidence="1">
    <location>
        <begin position="1"/>
        <end position="164"/>
    </location>
</feature>
<gene>
    <name evidence="2" type="ORF">T310_7250</name>
</gene>
<sequence>MARKRGHDELALASTPVVSPAKRSRTTPPDGLETEPDGGADAADLAAETKTETSSDSDTTSSSSLSSEEEELSSEEEEDEEEDDDDEEDESDEETSSESSSSSSSSSSDENDDETDLENPAATSAALKGTGDANNNDNEQEDEPIPFVSGRPKPRIQRVQRSGLLSRLSSFLPRLKAANEDLERDIASGRAQDVVVDDVKDDEGQYIEMNLGLGVLEEKKNNGHDSDSEKNLEEGSEKSSTAAQEETHVLDRLMGNRAREKKQKPGIEEVD</sequence>
<dbReference type="AlphaFoldDB" id="A0A0F4YMD8"/>
<dbReference type="EMBL" id="LASV01000419">
    <property type="protein sequence ID" value="KKA18783.1"/>
    <property type="molecule type" value="Genomic_DNA"/>
</dbReference>
<evidence type="ECO:0000256" key="1">
    <source>
        <dbReference type="SAM" id="MobiDB-lite"/>
    </source>
</evidence>
<dbReference type="Proteomes" id="UP000053958">
    <property type="component" value="Unassembled WGS sequence"/>
</dbReference>
<accession>A0A0F4YMD8</accession>
<name>A0A0F4YMD8_RASE3</name>
<organism evidence="2 3">
    <name type="scientific">Rasamsonia emersonii (strain ATCC 16479 / CBS 393.64 / IMI 116815)</name>
    <dbReference type="NCBI Taxonomy" id="1408163"/>
    <lineage>
        <taxon>Eukaryota</taxon>
        <taxon>Fungi</taxon>
        <taxon>Dikarya</taxon>
        <taxon>Ascomycota</taxon>
        <taxon>Pezizomycotina</taxon>
        <taxon>Eurotiomycetes</taxon>
        <taxon>Eurotiomycetidae</taxon>
        <taxon>Eurotiales</taxon>
        <taxon>Trichocomaceae</taxon>
        <taxon>Rasamsonia</taxon>
    </lineage>
</organism>
<dbReference type="InterPro" id="IPR027921">
    <property type="entry name" value="NOPCHAP1"/>
</dbReference>
<dbReference type="OrthoDB" id="1112980at2759"/>
<feature type="region of interest" description="Disordered" evidence="1">
    <location>
        <begin position="214"/>
        <end position="271"/>
    </location>
</feature>
<dbReference type="RefSeq" id="XP_013325395.1">
    <property type="nucleotide sequence ID" value="XM_013469941.1"/>
</dbReference>
<feature type="compositionally biased region" description="Low complexity" evidence="1">
    <location>
        <begin position="54"/>
        <end position="66"/>
    </location>
</feature>